<reference evidence="2 3" key="1">
    <citation type="journal article" date="2013" name="ISME J.">
        <title>Comparative genomics of pathogenic lineages of Vibrio nigripulchritudo identifies virulence-associated traits.</title>
        <authorList>
            <person name="Goudenege D."/>
            <person name="Labreuche Y."/>
            <person name="Krin E."/>
            <person name="Ansquer D."/>
            <person name="Mangenot S."/>
            <person name="Calteau A."/>
            <person name="Medigue C."/>
            <person name="Mazel D."/>
            <person name="Polz M.F."/>
            <person name="Le Roux F."/>
        </authorList>
    </citation>
    <scope>NUCLEOTIDE SEQUENCE [LARGE SCALE GENOMIC DNA]</scope>
    <source>
        <strain evidence="3">SnF1</strain>
    </source>
</reference>
<dbReference type="KEGG" id="vni:VIBNI_A1282"/>
<evidence type="ECO:0000256" key="1">
    <source>
        <dbReference type="SAM" id="SignalP"/>
    </source>
</evidence>
<keyword evidence="3" id="KW-1185">Reference proteome</keyword>
<proteinExistence type="predicted"/>
<feature type="chain" id="PRO_5004650351" evidence="1">
    <location>
        <begin position="25"/>
        <end position="120"/>
    </location>
</feature>
<dbReference type="EMBL" id="FO203526">
    <property type="protein sequence ID" value="CCO57418.1"/>
    <property type="molecule type" value="Genomic_DNA"/>
</dbReference>
<accession>U4KEQ3</accession>
<gene>
    <name evidence="2" type="ORF">VIBNI_A1282</name>
</gene>
<evidence type="ECO:0000313" key="3">
    <source>
        <dbReference type="Proteomes" id="UP000016895"/>
    </source>
</evidence>
<organism evidence="2 3">
    <name type="scientific">Vibrio nigripulchritudo</name>
    <dbReference type="NCBI Taxonomy" id="28173"/>
    <lineage>
        <taxon>Bacteria</taxon>
        <taxon>Pseudomonadati</taxon>
        <taxon>Pseudomonadota</taxon>
        <taxon>Gammaproteobacteria</taxon>
        <taxon>Vibrionales</taxon>
        <taxon>Vibrionaceae</taxon>
        <taxon>Vibrio</taxon>
    </lineage>
</organism>
<sequence>MENIMKLLKVLFVSLAFISASVSANPGHWMPTAKKISSIVVEGDENGRALIIIEGGVPSEYIPQECRSGANGAYNTVFLNTHKGRGIYSLALTAYSSGKSVKLALSCTGNRPLITHIWLM</sequence>
<dbReference type="Proteomes" id="UP000016895">
    <property type="component" value="Chromosome 1"/>
</dbReference>
<evidence type="ECO:0000313" key="2">
    <source>
        <dbReference type="EMBL" id="CCO57418.1"/>
    </source>
</evidence>
<dbReference type="AlphaFoldDB" id="U4KEQ3"/>
<protein>
    <submittedName>
        <fullName evidence="2">Uncharacterized protein</fullName>
    </submittedName>
</protein>
<name>U4KEQ3_9VIBR</name>
<keyword evidence="1" id="KW-0732">Signal</keyword>
<feature type="signal peptide" evidence="1">
    <location>
        <begin position="1"/>
        <end position="24"/>
    </location>
</feature>